<feature type="domain" description="GST C-terminal" evidence="2">
    <location>
        <begin position="98"/>
        <end position="224"/>
    </location>
</feature>
<feature type="domain" description="GST N-terminal" evidence="1">
    <location>
        <begin position="12"/>
        <end position="94"/>
    </location>
</feature>
<dbReference type="PROSITE" id="PS50404">
    <property type="entry name" value="GST_NTER"/>
    <property type="match status" value="1"/>
</dbReference>
<gene>
    <name evidence="3" type="ORF">HLB44_19675</name>
</gene>
<dbReference type="EMBL" id="JABRWJ010000006">
    <property type="protein sequence ID" value="NRF69220.1"/>
    <property type="molecule type" value="Genomic_DNA"/>
</dbReference>
<dbReference type="Pfam" id="PF13410">
    <property type="entry name" value="GST_C_2"/>
    <property type="match status" value="1"/>
</dbReference>
<dbReference type="SUPFAM" id="SSF47616">
    <property type="entry name" value="GST C-terminal domain-like"/>
    <property type="match status" value="1"/>
</dbReference>
<keyword evidence="4" id="KW-1185">Reference proteome</keyword>
<dbReference type="InterPro" id="IPR050983">
    <property type="entry name" value="GST_Omega/HSP26"/>
</dbReference>
<dbReference type="PROSITE" id="PS50405">
    <property type="entry name" value="GST_CTER"/>
    <property type="match status" value="1"/>
</dbReference>
<proteinExistence type="predicted"/>
<dbReference type="SFLD" id="SFLDS00019">
    <property type="entry name" value="Glutathione_Transferase_(cytos"/>
    <property type="match status" value="1"/>
</dbReference>
<dbReference type="Proteomes" id="UP000737171">
    <property type="component" value="Unassembled WGS sequence"/>
</dbReference>
<dbReference type="CDD" id="cd00299">
    <property type="entry name" value="GST_C_family"/>
    <property type="match status" value="1"/>
</dbReference>
<accession>A0ABX2EKX0</accession>
<dbReference type="SUPFAM" id="SSF52833">
    <property type="entry name" value="Thioredoxin-like"/>
    <property type="match status" value="1"/>
</dbReference>
<dbReference type="PANTHER" id="PTHR43968">
    <property type="match status" value="1"/>
</dbReference>
<dbReference type="InterPro" id="IPR036282">
    <property type="entry name" value="Glutathione-S-Trfase_C_sf"/>
</dbReference>
<evidence type="ECO:0000259" key="1">
    <source>
        <dbReference type="PROSITE" id="PS50404"/>
    </source>
</evidence>
<dbReference type="Gene3D" id="3.40.30.10">
    <property type="entry name" value="Glutaredoxin"/>
    <property type="match status" value="1"/>
</dbReference>
<dbReference type="InterPro" id="IPR004045">
    <property type="entry name" value="Glutathione_S-Trfase_N"/>
</dbReference>
<sequence>MSRTILPFAVGDEPVLVSHVLCPYVQRALIVLAEKGVAHRRIDVDLADKPTWFSALSPLGKTPMLLQRDGAAIVPLFESAVICDYLDETHAPALHPAAPLARARHRAWVEFGSAVLQQIGQLYGARDRAGFDAACQGLRQRCETLERELAAHGGSAPWFGGAAFSIVDAAFAPAWRYFEVIEPAAATGIFDGLPRLAAWRAALAARASVRAAVAPDYAERLREFIVQRDSWLGRRLVETTLSAAPSP</sequence>
<reference evidence="3 4" key="1">
    <citation type="submission" date="2020-05" db="EMBL/GenBank/DDBJ databases">
        <title>Aquincola sp. isolate from soil.</title>
        <authorList>
            <person name="Han J."/>
            <person name="Kim D.-U."/>
        </authorList>
    </citation>
    <scope>NUCLEOTIDE SEQUENCE [LARGE SCALE GENOMIC DNA]</scope>
    <source>
        <strain evidence="3 4">S2</strain>
    </source>
</reference>
<evidence type="ECO:0000259" key="2">
    <source>
        <dbReference type="PROSITE" id="PS50405"/>
    </source>
</evidence>
<dbReference type="InterPro" id="IPR010987">
    <property type="entry name" value="Glutathione-S-Trfase_C-like"/>
</dbReference>
<dbReference type="InterPro" id="IPR040079">
    <property type="entry name" value="Glutathione_S-Trfase"/>
</dbReference>
<dbReference type="Pfam" id="PF13409">
    <property type="entry name" value="GST_N_2"/>
    <property type="match status" value="1"/>
</dbReference>
<name>A0ABX2EKX0_9BURK</name>
<dbReference type="RefSeq" id="WP_173125738.1">
    <property type="nucleotide sequence ID" value="NZ_JABRWJ010000006.1"/>
</dbReference>
<evidence type="ECO:0000313" key="3">
    <source>
        <dbReference type="EMBL" id="NRF69220.1"/>
    </source>
</evidence>
<protein>
    <submittedName>
        <fullName evidence="3">Glutathione S-transferase family protein</fullName>
    </submittedName>
</protein>
<evidence type="ECO:0000313" key="4">
    <source>
        <dbReference type="Proteomes" id="UP000737171"/>
    </source>
</evidence>
<organism evidence="3 4">
    <name type="scientific">Pseudaquabacterium terrae</name>
    <dbReference type="NCBI Taxonomy" id="2732868"/>
    <lineage>
        <taxon>Bacteria</taxon>
        <taxon>Pseudomonadati</taxon>
        <taxon>Pseudomonadota</taxon>
        <taxon>Betaproteobacteria</taxon>
        <taxon>Burkholderiales</taxon>
        <taxon>Sphaerotilaceae</taxon>
        <taxon>Pseudaquabacterium</taxon>
    </lineage>
</organism>
<dbReference type="PANTHER" id="PTHR43968:SF6">
    <property type="entry name" value="GLUTATHIONE S-TRANSFERASE OMEGA"/>
    <property type="match status" value="1"/>
</dbReference>
<dbReference type="Gene3D" id="1.20.1050.10">
    <property type="match status" value="1"/>
</dbReference>
<dbReference type="SFLD" id="SFLDG00358">
    <property type="entry name" value="Main_(cytGST)"/>
    <property type="match status" value="1"/>
</dbReference>
<dbReference type="InterPro" id="IPR036249">
    <property type="entry name" value="Thioredoxin-like_sf"/>
</dbReference>
<comment type="caution">
    <text evidence="3">The sequence shown here is derived from an EMBL/GenBank/DDBJ whole genome shotgun (WGS) entry which is preliminary data.</text>
</comment>